<feature type="region of interest" description="Disordered" evidence="1">
    <location>
        <begin position="237"/>
        <end position="272"/>
    </location>
</feature>
<organism evidence="2 3">
    <name type="scientific">Athelia psychrophila</name>
    <dbReference type="NCBI Taxonomy" id="1759441"/>
    <lineage>
        <taxon>Eukaryota</taxon>
        <taxon>Fungi</taxon>
        <taxon>Dikarya</taxon>
        <taxon>Basidiomycota</taxon>
        <taxon>Agaricomycotina</taxon>
        <taxon>Agaricomycetes</taxon>
        <taxon>Agaricomycetidae</taxon>
        <taxon>Atheliales</taxon>
        <taxon>Atheliaceae</taxon>
        <taxon>Athelia</taxon>
    </lineage>
</organism>
<feature type="region of interest" description="Disordered" evidence="1">
    <location>
        <begin position="293"/>
        <end position="327"/>
    </location>
</feature>
<name>A0A165XNA4_9AGAM</name>
<dbReference type="EMBL" id="KV417715">
    <property type="protein sequence ID" value="KZP08724.1"/>
    <property type="molecule type" value="Genomic_DNA"/>
</dbReference>
<protein>
    <submittedName>
        <fullName evidence="2">Uncharacterized protein</fullName>
    </submittedName>
</protein>
<feature type="compositionally biased region" description="Low complexity" evidence="1">
    <location>
        <begin position="465"/>
        <end position="553"/>
    </location>
</feature>
<feature type="compositionally biased region" description="Low complexity" evidence="1">
    <location>
        <begin position="682"/>
        <end position="707"/>
    </location>
</feature>
<feature type="compositionally biased region" description="Low complexity" evidence="1">
    <location>
        <begin position="721"/>
        <end position="737"/>
    </location>
</feature>
<sequence length="743" mass="77022">MPTTSPTSPPLNAEAHLLSPVEMHINSLRAEREDSIDSGYAEASWTGPTPLALSPPANRGRYSAQRHASVSFSFESPTSLSTSPGKFYARTFPKGPEAVLWTSQAPIAEPKRSDSEDPAAIALPLSPDGSVFTYTSPASVAIPESPETGSQWRSPSALSYMLSPNTSLDLSDAVEEEVVAAVKRTSTTLFLEKEDASFQEDELTGESSLGDALRSLQGSAKHFLAKEPLPFRKDEFPWESSLGDAPRSARTSSKHFFEKESPPSKEGELAGVSSLGDALRSLHSVVSEYGDEADHSFTALPPLPPSAATSPNSSNSQQSSPRTIAGLSSAKRKWNAVVGELSTLSLEMNPFPQTASSETPLVPMRLLSMSPEAVRAATPKDTSYERYLASDDSISSVLEADMTIEAAGSPTALSSTGSSPSSVPSQTLSPPHAFVVGGSPSASLLPPGSSSSPARSQTPSPPSAPVTSGSPPTALSSPSLSPSSARSQTLSPPSALVVSGPSTSLPSPGSSSSSVRSQTLSPPSAYVVSGSPSTALASPGSSSSSARSQTLSPPSAPVASGSRIFTPPPPRGRTDTIRASTYNHAATRSTSSPAGQLASPFSLQTTGKDKGKARETPAAAFDWDGVMDAGNVSTKAPFGFRYPYSLARGHASSPSVNLRKITLDMPGLSADISDLRRQSYLSASSESVGRSASASSSASLRSTSPISPVTSINSNGLRPLRLSTAISPRSSSSFSRNSSHHGK</sequence>
<evidence type="ECO:0000313" key="2">
    <source>
        <dbReference type="EMBL" id="KZP08724.1"/>
    </source>
</evidence>
<proteinExistence type="predicted"/>
<evidence type="ECO:0000313" key="3">
    <source>
        <dbReference type="Proteomes" id="UP000076532"/>
    </source>
</evidence>
<feature type="region of interest" description="Disordered" evidence="1">
    <location>
        <begin position="409"/>
        <end position="614"/>
    </location>
</feature>
<feature type="compositionally biased region" description="Polar residues" evidence="1">
    <location>
        <begin position="577"/>
        <end position="606"/>
    </location>
</feature>
<reference evidence="2 3" key="1">
    <citation type="journal article" date="2016" name="Mol. Biol. Evol.">
        <title>Comparative Genomics of Early-Diverging Mushroom-Forming Fungi Provides Insights into the Origins of Lignocellulose Decay Capabilities.</title>
        <authorList>
            <person name="Nagy L.G."/>
            <person name="Riley R."/>
            <person name="Tritt A."/>
            <person name="Adam C."/>
            <person name="Daum C."/>
            <person name="Floudas D."/>
            <person name="Sun H."/>
            <person name="Yadav J.S."/>
            <person name="Pangilinan J."/>
            <person name="Larsson K.H."/>
            <person name="Matsuura K."/>
            <person name="Barry K."/>
            <person name="Labutti K."/>
            <person name="Kuo R."/>
            <person name="Ohm R.A."/>
            <person name="Bhattacharya S.S."/>
            <person name="Shirouzu T."/>
            <person name="Yoshinaga Y."/>
            <person name="Martin F.M."/>
            <person name="Grigoriev I.V."/>
            <person name="Hibbett D.S."/>
        </authorList>
    </citation>
    <scope>NUCLEOTIDE SEQUENCE [LARGE SCALE GENOMIC DNA]</scope>
    <source>
        <strain evidence="2 3">CBS 109695</strain>
    </source>
</reference>
<dbReference type="Proteomes" id="UP000076532">
    <property type="component" value="Unassembled WGS sequence"/>
</dbReference>
<feature type="region of interest" description="Disordered" evidence="1">
    <location>
        <begin position="28"/>
        <end position="67"/>
    </location>
</feature>
<keyword evidence="3" id="KW-1185">Reference proteome</keyword>
<evidence type="ECO:0000256" key="1">
    <source>
        <dbReference type="SAM" id="MobiDB-lite"/>
    </source>
</evidence>
<feature type="region of interest" description="Disordered" evidence="1">
    <location>
        <begin position="682"/>
        <end position="743"/>
    </location>
</feature>
<gene>
    <name evidence="2" type="ORF">FIBSPDRAFT_254530</name>
</gene>
<dbReference type="AlphaFoldDB" id="A0A165XNA4"/>
<dbReference type="OrthoDB" id="47330at2759"/>
<feature type="compositionally biased region" description="Low complexity" evidence="1">
    <location>
        <begin position="306"/>
        <end position="321"/>
    </location>
</feature>
<feature type="compositionally biased region" description="Low complexity" evidence="1">
    <location>
        <begin position="409"/>
        <end position="458"/>
    </location>
</feature>
<feature type="compositionally biased region" description="Basic and acidic residues" evidence="1">
    <location>
        <begin position="255"/>
        <end position="268"/>
    </location>
</feature>
<accession>A0A165XNA4</accession>